<dbReference type="HOGENOM" id="CLU_096111_2_2_0"/>
<proteinExistence type="predicted"/>
<name>I0I1U7_CALAS</name>
<keyword evidence="4" id="KW-1185">Reference proteome</keyword>
<feature type="domain" description="BFN" evidence="2">
    <location>
        <begin position="1"/>
        <end position="112"/>
    </location>
</feature>
<dbReference type="Proteomes" id="UP000007880">
    <property type="component" value="Chromosome"/>
</dbReference>
<evidence type="ECO:0000259" key="2">
    <source>
        <dbReference type="PROSITE" id="PS51658"/>
    </source>
</evidence>
<dbReference type="PROSITE" id="PS51658">
    <property type="entry name" value="BFN"/>
    <property type="match status" value="1"/>
</dbReference>
<evidence type="ECO:0000313" key="3">
    <source>
        <dbReference type="EMBL" id="BAL99234.1"/>
    </source>
</evidence>
<dbReference type="EMBL" id="AP012337">
    <property type="protein sequence ID" value="BAL99234.1"/>
    <property type="molecule type" value="Genomic_DNA"/>
</dbReference>
<organism evidence="3 4">
    <name type="scientific">Caldilinea aerophila (strain DSM 14535 / JCM 11387 / NBRC 104270 / STL-6-O1)</name>
    <dbReference type="NCBI Taxonomy" id="926550"/>
    <lineage>
        <taxon>Bacteria</taxon>
        <taxon>Bacillati</taxon>
        <taxon>Chloroflexota</taxon>
        <taxon>Caldilineae</taxon>
        <taxon>Caldilineales</taxon>
        <taxon>Caldilineaceae</taxon>
        <taxon>Caldilinea</taxon>
    </lineage>
</organism>
<dbReference type="InterPro" id="IPR003729">
    <property type="entry name" value="Bi_nuclease_dom"/>
</dbReference>
<dbReference type="Gene3D" id="3.10.690.10">
    <property type="entry name" value="Bifunctional nuclease domain"/>
    <property type="match status" value="1"/>
</dbReference>
<dbReference type="STRING" id="926550.CLDAP_11950"/>
<dbReference type="GO" id="GO:0004518">
    <property type="term" value="F:nuclease activity"/>
    <property type="evidence" value="ECO:0007669"/>
    <property type="project" value="InterPro"/>
</dbReference>
<evidence type="ECO:0000256" key="1">
    <source>
        <dbReference type="SAM" id="MobiDB-lite"/>
    </source>
</evidence>
<dbReference type="InterPro" id="IPR036104">
    <property type="entry name" value="BFN_sf"/>
</dbReference>
<dbReference type="SUPFAM" id="SSF103256">
    <property type="entry name" value="Hypothetical protein TM0160"/>
    <property type="match status" value="1"/>
</dbReference>
<dbReference type="PANTHER" id="PTHR15160">
    <property type="entry name" value="VON HIPPEL-LINDAU PROTEIN"/>
    <property type="match status" value="1"/>
</dbReference>
<feature type="region of interest" description="Disordered" evidence="1">
    <location>
        <begin position="112"/>
        <end position="133"/>
    </location>
</feature>
<sequence length="154" mass="17016">MLKEENSERFLPIWIGPFEADAITLQLQGMEAPRPLTHDLLKSVIETLGAEVLHIVINSLERNTYYARIVLEMNGDTIEIDSRPSDAIALAVRVGVPIYVAEEVMEQAGMVPEEEMPLSEEGEHAEYSSDASGEDLGAFKDFVEGLDLDNLLGN</sequence>
<dbReference type="KEGG" id="cap:CLDAP_11950"/>
<protein>
    <recommendedName>
        <fullName evidence="2">BFN domain-containing protein</fullName>
    </recommendedName>
</protein>
<evidence type="ECO:0000313" key="4">
    <source>
        <dbReference type="Proteomes" id="UP000007880"/>
    </source>
</evidence>
<dbReference type="AlphaFoldDB" id="I0I1U7"/>
<accession>I0I1U7</accession>
<dbReference type="Pfam" id="PF02577">
    <property type="entry name" value="BFN_dom"/>
    <property type="match status" value="1"/>
</dbReference>
<dbReference type="PANTHER" id="PTHR15160:SF1">
    <property type="entry name" value="VON HIPPEL-LINDAU DISEASE TUMOR SUPPRESSOR"/>
    <property type="match status" value="1"/>
</dbReference>
<gene>
    <name evidence="3" type="ordered locus">CLDAP_11950</name>
</gene>
<dbReference type="eggNOG" id="COG1259">
    <property type="taxonomic scope" value="Bacteria"/>
</dbReference>
<reference evidence="3 4" key="1">
    <citation type="submission" date="2012-02" db="EMBL/GenBank/DDBJ databases">
        <title>Complete genome sequence of Caldilinea aerophila DSM 14535 (= NBRC 102666).</title>
        <authorList>
            <person name="Oguchi A."/>
            <person name="Hosoyama A."/>
            <person name="Sekine M."/>
            <person name="Fukai R."/>
            <person name="Kato Y."/>
            <person name="Nakamura S."/>
            <person name="Hanada S."/>
            <person name="Yamazaki S."/>
            <person name="Fujita N."/>
        </authorList>
    </citation>
    <scope>NUCLEOTIDE SEQUENCE [LARGE SCALE GENOMIC DNA]</scope>
    <source>
        <strain evidence="4">DSM 14535 / JCM 11387 / NBRC 104270 / STL-6-O1</strain>
    </source>
</reference>